<dbReference type="Proteomes" id="UP000230052">
    <property type="component" value="Unassembled WGS sequence"/>
</dbReference>
<evidence type="ECO:0000256" key="6">
    <source>
        <dbReference type="HAMAP-Rule" id="MF_01930"/>
    </source>
</evidence>
<dbReference type="Pfam" id="PF00551">
    <property type="entry name" value="Formyl_trans_N"/>
    <property type="match status" value="1"/>
</dbReference>
<feature type="binding site" evidence="6">
    <location>
        <position position="66"/>
    </location>
    <ligand>
        <name>(6R)-10-formyltetrahydrofolate</name>
        <dbReference type="ChEBI" id="CHEBI:195366"/>
    </ligand>
</feature>
<dbReference type="InterPro" id="IPR001555">
    <property type="entry name" value="GART_AS"/>
</dbReference>
<organism evidence="8 9">
    <name type="scientific">Candidatus Aquitaenariimonas noxiae</name>
    <dbReference type="NCBI Taxonomy" id="1974741"/>
    <lineage>
        <taxon>Bacteria</taxon>
        <taxon>Pseudomonadati</taxon>
        <taxon>Candidatus Omnitrophota</taxon>
        <taxon>Candidatus Aquitaenariimonas</taxon>
    </lineage>
</organism>
<comment type="pathway">
    <text evidence="1 6">Purine metabolism; IMP biosynthesis via de novo pathway; N(2)-formyl-N(1)-(5-phospho-D-ribosyl)glycinamide from N(1)-(5-phospho-D-ribosyl)glycinamide (10-formyl THF route): step 1/1.</text>
</comment>
<dbReference type="AlphaFoldDB" id="A0A2J0KUS2"/>
<evidence type="ECO:0000259" key="7">
    <source>
        <dbReference type="Pfam" id="PF00551"/>
    </source>
</evidence>
<dbReference type="GO" id="GO:0004644">
    <property type="term" value="F:phosphoribosylglycinamide formyltransferase activity"/>
    <property type="evidence" value="ECO:0007669"/>
    <property type="project" value="UniProtKB-UniRule"/>
</dbReference>
<comment type="function">
    <text evidence="6">Catalyzes the transfer of a formyl group from 10-formyltetrahydrofolate to 5-phospho-ribosyl-glycinamide (GAR), producing 5-phospho-ribosyl-N-formylglycinamide (FGAR) and tetrahydrofolate.</text>
</comment>
<comment type="similarity">
    <text evidence="4 6">Belongs to the GART family.</text>
</comment>
<evidence type="ECO:0000256" key="1">
    <source>
        <dbReference type="ARBA" id="ARBA00005054"/>
    </source>
</evidence>
<gene>
    <name evidence="6" type="primary">purN</name>
    <name evidence="8" type="ORF">COS99_01140</name>
</gene>
<dbReference type="GO" id="GO:0006189">
    <property type="term" value="P:'de novo' IMP biosynthetic process"/>
    <property type="evidence" value="ECO:0007669"/>
    <property type="project" value="UniProtKB-UniRule"/>
</dbReference>
<feature type="site" description="Raises pKa of active site His" evidence="6">
    <location>
        <position position="146"/>
    </location>
</feature>
<proteinExistence type="inferred from homology"/>
<dbReference type="InterPro" id="IPR004607">
    <property type="entry name" value="GART"/>
</dbReference>
<protein>
    <recommendedName>
        <fullName evidence="6">Phosphoribosylglycinamide formyltransferase</fullName>
        <ecNumber evidence="6">2.1.2.2</ecNumber>
    </recommendedName>
    <alternativeName>
        <fullName evidence="6">5'-phosphoribosylglycinamide transformylase</fullName>
    </alternativeName>
    <alternativeName>
        <fullName evidence="6">GAR transformylase</fullName>
        <shortName evidence="6">GART</shortName>
    </alternativeName>
</protein>
<evidence type="ECO:0000256" key="4">
    <source>
        <dbReference type="ARBA" id="ARBA00038440"/>
    </source>
</evidence>
<dbReference type="GO" id="GO:0005829">
    <property type="term" value="C:cytosol"/>
    <property type="evidence" value="ECO:0007669"/>
    <property type="project" value="TreeGrafter"/>
</dbReference>
<evidence type="ECO:0000256" key="5">
    <source>
        <dbReference type="ARBA" id="ARBA00047664"/>
    </source>
</evidence>
<reference evidence="8 9" key="1">
    <citation type="submission" date="2017-09" db="EMBL/GenBank/DDBJ databases">
        <title>Depth-based differentiation of microbial function through sediment-hosted aquifers and enrichment of novel symbionts in the deep terrestrial subsurface.</title>
        <authorList>
            <person name="Probst A.J."/>
            <person name="Ladd B."/>
            <person name="Jarett J.K."/>
            <person name="Geller-Mcgrath D.E."/>
            <person name="Sieber C.M."/>
            <person name="Emerson J.B."/>
            <person name="Anantharaman K."/>
            <person name="Thomas B.C."/>
            <person name="Malmstrom R."/>
            <person name="Stieglmeier M."/>
            <person name="Klingl A."/>
            <person name="Woyke T."/>
            <person name="Ryan C.M."/>
            <person name="Banfield J.F."/>
        </authorList>
    </citation>
    <scope>NUCLEOTIDE SEQUENCE [LARGE SCALE GENOMIC DNA]</scope>
    <source>
        <strain evidence="8">CG07_land_8_20_14_0_80_42_15</strain>
    </source>
</reference>
<dbReference type="PANTHER" id="PTHR43369">
    <property type="entry name" value="PHOSPHORIBOSYLGLYCINAMIDE FORMYLTRANSFERASE"/>
    <property type="match status" value="1"/>
</dbReference>
<dbReference type="EC" id="2.1.2.2" evidence="6"/>
<dbReference type="PROSITE" id="PS00373">
    <property type="entry name" value="GART"/>
    <property type="match status" value="1"/>
</dbReference>
<dbReference type="InterPro" id="IPR036477">
    <property type="entry name" value="Formyl_transf_N_sf"/>
</dbReference>
<accession>A0A2J0KUS2</accession>
<dbReference type="Gene3D" id="3.40.50.170">
    <property type="entry name" value="Formyl transferase, N-terminal domain"/>
    <property type="match status" value="1"/>
</dbReference>
<dbReference type="EMBL" id="PEWV01000013">
    <property type="protein sequence ID" value="PIU42238.1"/>
    <property type="molecule type" value="Genomic_DNA"/>
</dbReference>
<feature type="active site" description="Proton donor" evidence="6">
    <location>
        <position position="110"/>
    </location>
</feature>
<feature type="binding site" evidence="6">
    <location>
        <begin position="12"/>
        <end position="14"/>
    </location>
    <ligand>
        <name>N(1)-(5-phospho-beta-D-ribosyl)glycinamide</name>
        <dbReference type="ChEBI" id="CHEBI:143788"/>
    </ligand>
</feature>
<name>A0A2J0KUS2_9BACT</name>
<feature type="binding site" evidence="6">
    <location>
        <position position="108"/>
    </location>
    <ligand>
        <name>(6R)-10-formyltetrahydrofolate</name>
        <dbReference type="ChEBI" id="CHEBI:195366"/>
    </ligand>
</feature>
<comment type="caution">
    <text evidence="8">The sequence shown here is derived from an EMBL/GenBank/DDBJ whole genome shotgun (WGS) entry which is preliminary data.</text>
</comment>
<evidence type="ECO:0000313" key="8">
    <source>
        <dbReference type="EMBL" id="PIU42238.1"/>
    </source>
</evidence>
<dbReference type="NCBIfam" id="TIGR00639">
    <property type="entry name" value="PurN"/>
    <property type="match status" value="1"/>
</dbReference>
<comment type="catalytic activity">
    <reaction evidence="5 6">
        <text>N(1)-(5-phospho-beta-D-ribosyl)glycinamide + (6R)-10-formyltetrahydrofolate = N(2)-formyl-N(1)-(5-phospho-beta-D-ribosyl)glycinamide + (6S)-5,6,7,8-tetrahydrofolate + H(+)</text>
        <dbReference type="Rhea" id="RHEA:15053"/>
        <dbReference type="ChEBI" id="CHEBI:15378"/>
        <dbReference type="ChEBI" id="CHEBI:57453"/>
        <dbReference type="ChEBI" id="CHEBI:143788"/>
        <dbReference type="ChEBI" id="CHEBI:147286"/>
        <dbReference type="ChEBI" id="CHEBI:195366"/>
        <dbReference type="EC" id="2.1.2.2"/>
    </reaction>
</comment>
<dbReference type="UniPathway" id="UPA00074">
    <property type="reaction ID" value="UER00126"/>
</dbReference>
<evidence type="ECO:0000256" key="2">
    <source>
        <dbReference type="ARBA" id="ARBA00022679"/>
    </source>
</evidence>
<keyword evidence="3 6" id="KW-0658">Purine biosynthesis</keyword>
<feature type="domain" description="Formyl transferase N-terminal" evidence="7">
    <location>
        <begin position="3"/>
        <end position="183"/>
    </location>
</feature>
<comment type="caution">
    <text evidence="6">Lacks conserved residue(s) required for the propagation of feature annotation.</text>
</comment>
<dbReference type="CDD" id="cd08645">
    <property type="entry name" value="FMT_core_GART"/>
    <property type="match status" value="1"/>
</dbReference>
<sequence>MINIAVLCSGNGSNFQALAESINKGYIKNAKIAVMVTDIPGCFARERAKKLGIDTLIAERKNFKTKKDFEKYIIDELKKKDIGLVVLAGYMRMLGQEFVKEYRNKILNIHPALLPSFKGTQGIKDALDYAVKVTGPTVHFVNAEMDQGPIIIQEAIEIEDTDTEGTLAPRIHEIEHRIYPKAVKLFVDGKLKISGRKVIVKDE</sequence>
<evidence type="ECO:0000256" key="3">
    <source>
        <dbReference type="ARBA" id="ARBA00022755"/>
    </source>
</evidence>
<dbReference type="InterPro" id="IPR002376">
    <property type="entry name" value="Formyl_transf_N"/>
</dbReference>
<dbReference type="HAMAP" id="MF_01930">
    <property type="entry name" value="PurN"/>
    <property type="match status" value="1"/>
</dbReference>
<dbReference type="SUPFAM" id="SSF53328">
    <property type="entry name" value="Formyltransferase"/>
    <property type="match status" value="1"/>
</dbReference>
<evidence type="ECO:0000313" key="9">
    <source>
        <dbReference type="Proteomes" id="UP000230052"/>
    </source>
</evidence>
<dbReference type="PANTHER" id="PTHR43369:SF2">
    <property type="entry name" value="PHOSPHORIBOSYLGLYCINAMIDE FORMYLTRANSFERASE"/>
    <property type="match status" value="1"/>
</dbReference>
<keyword evidence="2 6" id="KW-0808">Transferase</keyword>